<evidence type="ECO:0008006" key="3">
    <source>
        <dbReference type="Google" id="ProtNLM"/>
    </source>
</evidence>
<evidence type="ECO:0000313" key="1">
    <source>
        <dbReference type="EMBL" id="SHL38242.1"/>
    </source>
</evidence>
<organism evidence="1 2">
    <name type="scientific">Anaerocolumna jejuensis DSM 15929</name>
    <dbReference type="NCBI Taxonomy" id="1121322"/>
    <lineage>
        <taxon>Bacteria</taxon>
        <taxon>Bacillati</taxon>
        <taxon>Bacillota</taxon>
        <taxon>Clostridia</taxon>
        <taxon>Lachnospirales</taxon>
        <taxon>Lachnospiraceae</taxon>
        <taxon>Anaerocolumna</taxon>
    </lineage>
</organism>
<proteinExistence type="predicted"/>
<accession>A0A1M7A6B6</accession>
<dbReference type="OrthoDB" id="2081455at2"/>
<dbReference type="EMBL" id="FRAC01000031">
    <property type="protein sequence ID" value="SHL38242.1"/>
    <property type="molecule type" value="Genomic_DNA"/>
</dbReference>
<evidence type="ECO:0000313" key="2">
    <source>
        <dbReference type="Proteomes" id="UP000184386"/>
    </source>
</evidence>
<protein>
    <recommendedName>
        <fullName evidence="3">DUF5343 domain-containing protein</fullName>
    </recommendedName>
</protein>
<gene>
    <name evidence="1" type="ORF">SAMN02745136_04765</name>
</gene>
<sequence length="270" mass="30326">MAKGSNNNLPAYTTVENILSLIDTLKRKNKNEDEAKAIFGKGDSAYINTKSALRAFSLIENESLDFTNEGREVAYSQGSDKKIEIIKILKNYPPYEVFLFSLLKKDDVTKTEIDEIVNFWGKAHYGSTQRNMEDAAKLFMSIIDFIEFGKYVIGRGKNSTRIEWATDIKAKISGLGQEATRNPIVEPETTTNSQEKETIEASIVDTSSVEEGEENPPAVSIADEKNVSLIKKPLSAVNMPNISINVDMSDWSDEKIKTFFKYAYGKFEED</sequence>
<keyword evidence="2" id="KW-1185">Reference proteome</keyword>
<name>A0A1M7A6B6_9FIRM</name>
<dbReference type="Proteomes" id="UP000184386">
    <property type="component" value="Unassembled WGS sequence"/>
</dbReference>
<reference evidence="1 2" key="1">
    <citation type="submission" date="2016-11" db="EMBL/GenBank/DDBJ databases">
        <authorList>
            <person name="Jaros S."/>
            <person name="Januszkiewicz K."/>
            <person name="Wedrychowicz H."/>
        </authorList>
    </citation>
    <scope>NUCLEOTIDE SEQUENCE [LARGE SCALE GENOMIC DNA]</scope>
    <source>
        <strain evidence="1 2">DSM 15929</strain>
    </source>
</reference>
<dbReference type="AlphaFoldDB" id="A0A1M7A6B6"/>
<dbReference type="STRING" id="1121322.SAMN02745136_04765"/>
<dbReference type="RefSeq" id="WP_073279587.1">
    <property type="nucleotide sequence ID" value="NZ_FRAC01000031.1"/>
</dbReference>